<comment type="subunit">
    <text evidence="10">Homodimer.</text>
</comment>
<dbReference type="Pfam" id="PF01370">
    <property type="entry name" value="Epimerase"/>
    <property type="match status" value="1"/>
</dbReference>
<evidence type="ECO:0000256" key="4">
    <source>
        <dbReference type="ARBA" id="ARBA00007637"/>
    </source>
</evidence>
<dbReference type="PANTHER" id="PTHR43725">
    <property type="entry name" value="UDP-GLUCOSE 4-EPIMERASE"/>
    <property type="match status" value="1"/>
</dbReference>
<comment type="caution">
    <text evidence="12">The sequence shown here is derived from an EMBL/GenBank/DDBJ whole genome shotgun (WGS) entry which is preliminary data.</text>
</comment>
<evidence type="ECO:0000256" key="6">
    <source>
        <dbReference type="ARBA" id="ARBA00018569"/>
    </source>
</evidence>
<comment type="cofactor">
    <cofactor evidence="2 10">
        <name>NAD(+)</name>
        <dbReference type="ChEBI" id="CHEBI:57540"/>
    </cofactor>
</comment>
<protein>
    <recommendedName>
        <fullName evidence="6 10">UDP-glucose 4-epimerase</fullName>
        <ecNumber evidence="5 10">5.1.3.2</ecNumber>
    </recommendedName>
</protein>
<evidence type="ECO:0000256" key="1">
    <source>
        <dbReference type="ARBA" id="ARBA00000083"/>
    </source>
</evidence>
<evidence type="ECO:0000256" key="9">
    <source>
        <dbReference type="ARBA" id="ARBA00023277"/>
    </source>
</evidence>
<name>A0A918UPZ0_9CAUL</name>
<dbReference type="RefSeq" id="WP_189485162.1">
    <property type="nucleotide sequence ID" value="NZ_BMZB01000001.1"/>
</dbReference>
<sequence length="326" mass="35047">MSKAVLVAGGAGYIGAQTCKVLHQSGYIPVTLDSLVTGHEGAVKWGPLIKADLRDREAILKAIETYGITSAIHFAAFSLVGESTRDPAKYYDNNVAAATAFTSALIEGGVKAMVFSSTAATYGTPQSDLIPETHPTQPINPYGASKLAFEQALYWMGQAHGLKHTILRYFNAAGADPDGEIGESHLCETHLIPLMCQAALGKGKPLTVFGTDYDTRDGTPVRDYIHVVDLATAHVAAIERLLNGGDSQIFNVGTGEGLTVLEVIKMAEKVLGIEVPHSFGPRREGDPQALVADVAKIKSMLDWQPKYSDLETLIRTAAHWQKTRPY</sequence>
<proteinExistence type="inferred from homology"/>
<evidence type="ECO:0000256" key="2">
    <source>
        <dbReference type="ARBA" id="ARBA00001911"/>
    </source>
</evidence>
<comment type="similarity">
    <text evidence="4 10">Belongs to the NAD(P)-dependent epimerase/dehydratase family.</text>
</comment>
<dbReference type="InterPro" id="IPR001509">
    <property type="entry name" value="Epimerase_deHydtase"/>
</dbReference>
<comment type="catalytic activity">
    <reaction evidence="1 10">
        <text>UDP-alpha-D-glucose = UDP-alpha-D-galactose</text>
        <dbReference type="Rhea" id="RHEA:22168"/>
        <dbReference type="ChEBI" id="CHEBI:58885"/>
        <dbReference type="ChEBI" id="CHEBI:66914"/>
        <dbReference type="EC" id="5.1.3.2"/>
    </reaction>
</comment>
<evidence type="ECO:0000313" key="12">
    <source>
        <dbReference type="EMBL" id="GGZ25884.1"/>
    </source>
</evidence>
<dbReference type="Gene3D" id="3.90.25.10">
    <property type="entry name" value="UDP-galactose 4-epimerase, domain 1"/>
    <property type="match status" value="1"/>
</dbReference>
<keyword evidence="8 10" id="KW-0413">Isomerase</keyword>
<dbReference type="CDD" id="cd05247">
    <property type="entry name" value="UDP_G4E_1_SDR_e"/>
    <property type="match status" value="1"/>
</dbReference>
<keyword evidence="9 10" id="KW-0119">Carbohydrate metabolism</keyword>
<evidence type="ECO:0000313" key="13">
    <source>
        <dbReference type="Proteomes" id="UP000662572"/>
    </source>
</evidence>
<dbReference type="Gene3D" id="3.40.50.720">
    <property type="entry name" value="NAD(P)-binding Rossmann-like Domain"/>
    <property type="match status" value="1"/>
</dbReference>
<dbReference type="GO" id="GO:0003978">
    <property type="term" value="F:UDP-glucose 4-epimerase activity"/>
    <property type="evidence" value="ECO:0007669"/>
    <property type="project" value="UniProtKB-UniRule"/>
</dbReference>
<dbReference type="InterPro" id="IPR005886">
    <property type="entry name" value="UDP_G4E"/>
</dbReference>
<reference evidence="12" key="2">
    <citation type="submission" date="2020-09" db="EMBL/GenBank/DDBJ databases">
        <authorList>
            <person name="Sun Q."/>
            <person name="Kim S."/>
        </authorList>
    </citation>
    <scope>NUCLEOTIDE SEQUENCE</scope>
    <source>
        <strain evidence="12">KCTC 32296</strain>
    </source>
</reference>
<dbReference type="GO" id="GO:0033499">
    <property type="term" value="P:galactose catabolic process via UDP-galactose, Leloir pathway"/>
    <property type="evidence" value="ECO:0007669"/>
    <property type="project" value="TreeGrafter"/>
</dbReference>
<dbReference type="EMBL" id="BMZB01000001">
    <property type="protein sequence ID" value="GGZ25884.1"/>
    <property type="molecule type" value="Genomic_DNA"/>
</dbReference>
<evidence type="ECO:0000256" key="7">
    <source>
        <dbReference type="ARBA" id="ARBA00023027"/>
    </source>
</evidence>
<dbReference type="InterPro" id="IPR036291">
    <property type="entry name" value="NAD(P)-bd_dom_sf"/>
</dbReference>
<comment type="pathway">
    <text evidence="3 10">Carbohydrate metabolism; galactose metabolism.</text>
</comment>
<dbReference type="Proteomes" id="UP000662572">
    <property type="component" value="Unassembled WGS sequence"/>
</dbReference>
<feature type="domain" description="NAD-dependent epimerase/dehydratase" evidence="11">
    <location>
        <begin position="5"/>
        <end position="253"/>
    </location>
</feature>
<organism evidence="12 13">
    <name type="scientific">Asticcacaulis endophyticus</name>
    <dbReference type="NCBI Taxonomy" id="1395890"/>
    <lineage>
        <taxon>Bacteria</taxon>
        <taxon>Pseudomonadati</taxon>
        <taxon>Pseudomonadota</taxon>
        <taxon>Alphaproteobacteria</taxon>
        <taxon>Caulobacterales</taxon>
        <taxon>Caulobacteraceae</taxon>
        <taxon>Asticcacaulis</taxon>
    </lineage>
</organism>
<evidence type="ECO:0000256" key="10">
    <source>
        <dbReference type="RuleBase" id="RU366046"/>
    </source>
</evidence>
<evidence type="ECO:0000256" key="3">
    <source>
        <dbReference type="ARBA" id="ARBA00004947"/>
    </source>
</evidence>
<dbReference type="PANTHER" id="PTHR43725:SF53">
    <property type="entry name" value="UDP-ARABINOSE 4-EPIMERASE 1"/>
    <property type="match status" value="1"/>
</dbReference>
<evidence type="ECO:0000256" key="5">
    <source>
        <dbReference type="ARBA" id="ARBA00013189"/>
    </source>
</evidence>
<accession>A0A918UPZ0</accession>
<dbReference type="AlphaFoldDB" id="A0A918UPZ0"/>
<reference evidence="12" key="1">
    <citation type="journal article" date="2014" name="Int. J. Syst. Evol. Microbiol.">
        <title>Complete genome sequence of Corynebacterium casei LMG S-19264T (=DSM 44701T), isolated from a smear-ripened cheese.</title>
        <authorList>
            <consortium name="US DOE Joint Genome Institute (JGI-PGF)"/>
            <person name="Walter F."/>
            <person name="Albersmeier A."/>
            <person name="Kalinowski J."/>
            <person name="Ruckert C."/>
        </authorList>
    </citation>
    <scope>NUCLEOTIDE SEQUENCE</scope>
    <source>
        <strain evidence="12">KCTC 32296</strain>
    </source>
</reference>
<evidence type="ECO:0000256" key="8">
    <source>
        <dbReference type="ARBA" id="ARBA00023235"/>
    </source>
</evidence>
<evidence type="ECO:0000259" key="11">
    <source>
        <dbReference type="Pfam" id="PF01370"/>
    </source>
</evidence>
<dbReference type="EC" id="5.1.3.2" evidence="5 10"/>
<keyword evidence="13" id="KW-1185">Reference proteome</keyword>
<dbReference type="SUPFAM" id="SSF51735">
    <property type="entry name" value="NAD(P)-binding Rossmann-fold domains"/>
    <property type="match status" value="1"/>
</dbReference>
<gene>
    <name evidence="12" type="ORF">GCM10011273_09160</name>
</gene>
<dbReference type="NCBIfam" id="TIGR01179">
    <property type="entry name" value="galE"/>
    <property type="match status" value="1"/>
</dbReference>
<keyword evidence="7 10" id="KW-0520">NAD</keyword>